<proteinExistence type="predicted"/>
<sequence length="207" mass="22222">MTLKAVAINCTLKRSSGKPSSTDAMIRLIGTELGKHDVELTETIRIADHNILPGVSSDEGHGDEWPDVRSRILAADILIFGTPIWLGQMSSLAKMVTERMDAFLSETDDQGRMPSFGKVAVATIVGNEDGAHHVTATLFQALNDVGWTIPAAAACYWVGEAMGKTDFQDLPQVPDNVQETAAMLASNAAHLAKLLQVHAYPGVEQAQ</sequence>
<protein>
    <submittedName>
        <fullName evidence="2">Flavodoxin family protein</fullName>
    </submittedName>
</protein>
<organism evidence="2 3">
    <name type="scientific">Sphingomonas piscis</name>
    <dbReference type="NCBI Taxonomy" id="2714943"/>
    <lineage>
        <taxon>Bacteria</taxon>
        <taxon>Pseudomonadati</taxon>
        <taxon>Pseudomonadota</taxon>
        <taxon>Alphaproteobacteria</taxon>
        <taxon>Sphingomonadales</taxon>
        <taxon>Sphingomonadaceae</taxon>
        <taxon>Sphingomonas</taxon>
    </lineage>
</organism>
<reference evidence="2 3" key="1">
    <citation type="submission" date="2020-03" db="EMBL/GenBank/DDBJ databases">
        <title>Sphingomonas sp. nov., isolated from fish.</title>
        <authorList>
            <person name="Hyun D.-W."/>
            <person name="Bae J.-W."/>
        </authorList>
    </citation>
    <scope>NUCLEOTIDE SEQUENCE [LARGE SCALE GENOMIC DNA]</scope>
    <source>
        <strain evidence="2 3">HDW15B</strain>
    </source>
</reference>
<evidence type="ECO:0000259" key="1">
    <source>
        <dbReference type="Pfam" id="PF03358"/>
    </source>
</evidence>
<dbReference type="InterPro" id="IPR005025">
    <property type="entry name" value="FMN_Rdtase-like_dom"/>
</dbReference>
<dbReference type="AlphaFoldDB" id="A0A6G7YP48"/>
<dbReference type="EMBL" id="CP049869">
    <property type="protein sequence ID" value="QIK78511.1"/>
    <property type="molecule type" value="Genomic_DNA"/>
</dbReference>
<dbReference type="GO" id="GO:0016491">
    <property type="term" value="F:oxidoreductase activity"/>
    <property type="evidence" value="ECO:0007669"/>
    <property type="project" value="InterPro"/>
</dbReference>
<dbReference type="SUPFAM" id="SSF52218">
    <property type="entry name" value="Flavoproteins"/>
    <property type="match status" value="1"/>
</dbReference>
<feature type="domain" description="NADPH-dependent FMN reductase-like" evidence="1">
    <location>
        <begin position="4"/>
        <end position="150"/>
    </location>
</feature>
<dbReference type="InterPro" id="IPR029039">
    <property type="entry name" value="Flavoprotein-like_sf"/>
</dbReference>
<accession>A0A6G7YP48</accession>
<gene>
    <name evidence="2" type="ORF">G7077_05960</name>
</gene>
<dbReference type="Proteomes" id="UP000503222">
    <property type="component" value="Chromosome"/>
</dbReference>
<dbReference type="Gene3D" id="3.40.50.360">
    <property type="match status" value="1"/>
</dbReference>
<dbReference type="KEGG" id="spii:G7077_05960"/>
<keyword evidence="3" id="KW-1185">Reference proteome</keyword>
<evidence type="ECO:0000313" key="2">
    <source>
        <dbReference type="EMBL" id="QIK78511.1"/>
    </source>
</evidence>
<dbReference type="Pfam" id="PF03358">
    <property type="entry name" value="FMN_red"/>
    <property type="match status" value="1"/>
</dbReference>
<dbReference type="RefSeq" id="WP_166410904.1">
    <property type="nucleotide sequence ID" value="NZ_CP049869.1"/>
</dbReference>
<evidence type="ECO:0000313" key="3">
    <source>
        <dbReference type="Proteomes" id="UP000503222"/>
    </source>
</evidence>
<name>A0A6G7YP48_9SPHN</name>